<organism evidence="5 6">
    <name type="scientific">Bacteroides ovatus</name>
    <dbReference type="NCBI Taxonomy" id="28116"/>
    <lineage>
        <taxon>Bacteria</taxon>
        <taxon>Pseudomonadati</taxon>
        <taxon>Bacteroidota</taxon>
        <taxon>Bacteroidia</taxon>
        <taxon>Bacteroidales</taxon>
        <taxon>Bacteroidaceae</taxon>
        <taxon>Bacteroides</taxon>
    </lineage>
</organism>
<accession>A0A1G8Q2W9</accession>
<sequence length="139" mass="15963">MKLLNLLLVVLLFACNDDSTDTPASKEPTNIVVEMEPTASNMTDVSGTYTLQANKEYSVREDGKYKILLVKNTYKDKEGKEKDILSYGIFDVAKKEYIYYTEGIDVAKRLERDWEFYDDINNPANTNKQLVCTSRPKEE</sequence>
<reference evidence="4 7" key="3">
    <citation type="submission" date="2018-08" db="EMBL/GenBank/DDBJ databases">
        <title>A genome reference for cultivated species of the human gut microbiota.</title>
        <authorList>
            <person name="Zou Y."/>
            <person name="Xue W."/>
            <person name="Luo G."/>
        </authorList>
    </citation>
    <scope>NUCLEOTIDE SEQUENCE [LARGE SCALE GENOMIC DNA]</scope>
    <source>
        <strain evidence="4 7">AF04-46</strain>
    </source>
</reference>
<name>A0A1G8Q2W9_BACOV</name>
<reference evidence="5" key="1">
    <citation type="submission" date="2016-10" db="EMBL/GenBank/DDBJ databases">
        <authorList>
            <person name="de Groot N.N."/>
        </authorList>
    </citation>
    <scope>NUCLEOTIDE SEQUENCE [LARGE SCALE GENOMIC DNA]</scope>
    <source>
        <strain evidence="5">NLAE-zl-C57</strain>
    </source>
</reference>
<dbReference type="EMBL" id="VWGP01000005">
    <property type="protein sequence ID" value="KAA4538500.1"/>
    <property type="molecule type" value="Genomic_DNA"/>
</dbReference>
<evidence type="ECO:0000313" key="9">
    <source>
        <dbReference type="Proteomes" id="UP000473905"/>
    </source>
</evidence>
<dbReference type="EMBL" id="VWFP01000006">
    <property type="protein sequence ID" value="KAA4628421.1"/>
    <property type="molecule type" value="Genomic_DNA"/>
</dbReference>
<proteinExistence type="predicted"/>
<evidence type="ECO:0000313" key="3">
    <source>
        <dbReference type="EMBL" id="KAA4628421.1"/>
    </source>
</evidence>
<dbReference type="PROSITE" id="PS51257">
    <property type="entry name" value="PROKAR_LIPOPROTEIN"/>
    <property type="match status" value="1"/>
</dbReference>
<evidence type="ECO:0000313" key="7">
    <source>
        <dbReference type="Proteomes" id="UP000286031"/>
    </source>
</evidence>
<evidence type="ECO:0000313" key="1">
    <source>
        <dbReference type="EMBL" id="KAA4095550.1"/>
    </source>
</evidence>
<dbReference type="RefSeq" id="WP_004306649.1">
    <property type="nucleotide sequence ID" value="NZ_CABKQC010000009.1"/>
</dbReference>
<reference evidence="6" key="2">
    <citation type="submission" date="2016-10" db="EMBL/GenBank/DDBJ databases">
        <authorList>
            <person name="Varghese N."/>
            <person name="Submissions S."/>
        </authorList>
    </citation>
    <scope>NUCLEOTIDE SEQUENCE [LARGE SCALE GENOMIC DNA]</scope>
    <source>
        <strain evidence="6">NLAE-zl-C57</strain>
    </source>
</reference>
<dbReference type="Proteomes" id="UP000181870">
    <property type="component" value="Unassembled WGS sequence"/>
</dbReference>
<evidence type="ECO:0000313" key="8">
    <source>
        <dbReference type="Proteomes" id="UP000424805"/>
    </source>
</evidence>
<dbReference type="Proteomes" id="UP000424805">
    <property type="component" value="Unassembled WGS sequence"/>
</dbReference>
<evidence type="ECO:0000313" key="2">
    <source>
        <dbReference type="EMBL" id="KAA4538500.1"/>
    </source>
</evidence>
<evidence type="ECO:0000313" key="6">
    <source>
        <dbReference type="Proteomes" id="UP000181870"/>
    </source>
</evidence>
<dbReference type="Proteomes" id="UP000478493">
    <property type="component" value="Unassembled WGS sequence"/>
</dbReference>
<protein>
    <submittedName>
        <fullName evidence="5">Uncharacterized protein</fullName>
    </submittedName>
</protein>
<dbReference type="EMBL" id="FNDO01000100">
    <property type="protein sequence ID" value="SDI98430.1"/>
    <property type="molecule type" value="Genomic_DNA"/>
</dbReference>
<dbReference type="Proteomes" id="UP000473905">
    <property type="component" value="Unassembled WGS sequence"/>
</dbReference>
<evidence type="ECO:0000313" key="5">
    <source>
        <dbReference type="EMBL" id="SDI98430.1"/>
    </source>
</evidence>
<gene>
    <name evidence="4" type="ORF">DWV35_05050</name>
    <name evidence="2" type="ORF">F3B85_09700</name>
    <name evidence="3" type="ORF">F3B90_08120</name>
    <name evidence="1" type="ORF">F3D66_16215</name>
    <name evidence="5" type="ORF">SAMN05192582_110012</name>
</gene>
<dbReference type="EMBL" id="QSBI01000004">
    <property type="protein sequence ID" value="RGX12080.1"/>
    <property type="molecule type" value="Genomic_DNA"/>
</dbReference>
<reference evidence="8 9" key="4">
    <citation type="journal article" date="2019" name="Nat. Med.">
        <title>A library of human gut bacterial isolates paired with longitudinal multiomics data enables mechanistic microbiome research.</title>
        <authorList>
            <person name="Poyet M."/>
            <person name="Groussin M."/>
            <person name="Gibbons S.M."/>
            <person name="Avila-Pacheco J."/>
            <person name="Jiang X."/>
            <person name="Kearney S.M."/>
            <person name="Perrotta A.R."/>
            <person name="Berdy B."/>
            <person name="Zhao S."/>
            <person name="Lieberman T.D."/>
            <person name="Swanson P.K."/>
            <person name="Smith M."/>
            <person name="Roesemann S."/>
            <person name="Alexander J.E."/>
            <person name="Rich S.A."/>
            <person name="Livny J."/>
            <person name="Vlamakis H."/>
            <person name="Clish C."/>
            <person name="Bullock K."/>
            <person name="Deik A."/>
            <person name="Scott J."/>
            <person name="Pierce K.A."/>
            <person name="Xavier R.J."/>
            <person name="Alm E.J."/>
        </authorList>
    </citation>
    <scope>NUCLEOTIDE SEQUENCE [LARGE SCALE GENOMIC DNA]</scope>
    <source>
        <strain evidence="1 9">BIOML-A134</strain>
        <strain evidence="3 8">BIOML-A15</strain>
        <strain evidence="2 10">BIOML-A41</strain>
    </source>
</reference>
<evidence type="ECO:0000313" key="10">
    <source>
        <dbReference type="Proteomes" id="UP000478493"/>
    </source>
</evidence>
<dbReference type="EMBL" id="VWKB01000022">
    <property type="protein sequence ID" value="KAA4095550.1"/>
    <property type="molecule type" value="Genomic_DNA"/>
</dbReference>
<keyword evidence="9" id="KW-1185">Reference proteome</keyword>
<evidence type="ECO:0000313" key="4">
    <source>
        <dbReference type="EMBL" id="RGX12080.1"/>
    </source>
</evidence>
<dbReference type="Proteomes" id="UP000286031">
    <property type="component" value="Unassembled WGS sequence"/>
</dbReference>
<dbReference type="AlphaFoldDB" id="A0A1G8Q2W9"/>